<proteinExistence type="predicted"/>
<feature type="transmembrane region" description="Helical" evidence="1">
    <location>
        <begin position="109"/>
        <end position="133"/>
    </location>
</feature>
<sequence length="180" mass="19724">MLSLSNKGLRLLTGLLTLSLILGVLAVAGIMVYLAVLAVQGDFSLLLVFPEGLQFTQTVRSASLGSFLLYSVLLLATLVLGLLFLYLLRSILHTLSRSKGFTQTLPIKITNMGNILLALAYAKQLLLVLVFTQDLGELSGLLGFRFQLLPNEAVYALILLVLARVFSYAFALQREYEQTV</sequence>
<evidence type="ECO:0008006" key="3">
    <source>
        <dbReference type="Google" id="ProtNLM"/>
    </source>
</evidence>
<dbReference type="EMBL" id="VSSQ01062178">
    <property type="protein sequence ID" value="MPN15418.1"/>
    <property type="molecule type" value="Genomic_DNA"/>
</dbReference>
<reference evidence="2" key="1">
    <citation type="submission" date="2019-08" db="EMBL/GenBank/DDBJ databases">
        <authorList>
            <person name="Kucharzyk K."/>
            <person name="Murdoch R.W."/>
            <person name="Higgins S."/>
            <person name="Loffler F."/>
        </authorList>
    </citation>
    <scope>NUCLEOTIDE SEQUENCE</scope>
</reference>
<gene>
    <name evidence="2" type="ORF">SDC9_162750</name>
</gene>
<comment type="caution">
    <text evidence="2">The sequence shown here is derived from an EMBL/GenBank/DDBJ whole genome shotgun (WGS) entry which is preliminary data.</text>
</comment>
<dbReference type="AlphaFoldDB" id="A0A645FLX7"/>
<evidence type="ECO:0000313" key="2">
    <source>
        <dbReference type="EMBL" id="MPN15418.1"/>
    </source>
</evidence>
<feature type="transmembrane region" description="Helical" evidence="1">
    <location>
        <begin position="153"/>
        <end position="172"/>
    </location>
</feature>
<feature type="transmembrane region" description="Helical" evidence="1">
    <location>
        <begin position="67"/>
        <end position="88"/>
    </location>
</feature>
<keyword evidence="1" id="KW-0472">Membrane</keyword>
<organism evidence="2">
    <name type="scientific">bioreactor metagenome</name>
    <dbReference type="NCBI Taxonomy" id="1076179"/>
    <lineage>
        <taxon>unclassified sequences</taxon>
        <taxon>metagenomes</taxon>
        <taxon>ecological metagenomes</taxon>
    </lineage>
</organism>
<name>A0A645FLX7_9ZZZZ</name>
<protein>
    <recommendedName>
        <fullName evidence="3">DUF2975 domain-containing protein</fullName>
    </recommendedName>
</protein>
<keyword evidence="1" id="KW-0812">Transmembrane</keyword>
<accession>A0A645FLX7</accession>
<evidence type="ECO:0000256" key="1">
    <source>
        <dbReference type="SAM" id="Phobius"/>
    </source>
</evidence>
<feature type="transmembrane region" description="Helical" evidence="1">
    <location>
        <begin position="12"/>
        <end position="39"/>
    </location>
</feature>
<keyword evidence="1" id="KW-1133">Transmembrane helix</keyword>